<dbReference type="AlphaFoldDB" id="A0A172WR77"/>
<feature type="domain" description="Zinc finger DksA/TraR C4-type" evidence="5">
    <location>
        <begin position="50"/>
        <end position="80"/>
    </location>
</feature>
<name>A0A172WR77_STUST</name>
<reference evidence="6 7" key="1">
    <citation type="submission" date="2016-05" db="EMBL/GenBank/DDBJ databases">
        <title>Genome sequence of Pseudomonas stutzeri 273 and identification of the exopolysaccharide biosynthesis locus.</title>
        <authorList>
            <person name="Wu S."/>
            <person name="Sun C."/>
        </authorList>
    </citation>
    <scope>NUCLEOTIDE SEQUENCE [LARGE SCALE GENOMIC DNA]</scope>
    <source>
        <strain evidence="6 7">273</strain>
    </source>
</reference>
<dbReference type="RefSeq" id="WP_064481585.1">
    <property type="nucleotide sequence ID" value="NZ_CP015641.1"/>
</dbReference>
<evidence type="ECO:0000256" key="4">
    <source>
        <dbReference type="PROSITE-ProRule" id="PRU00510"/>
    </source>
</evidence>
<keyword evidence="1" id="KW-0479">Metal-binding</keyword>
<accession>A0A172WR77</accession>
<evidence type="ECO:0000259" key="5">
    <source>
        <dbReference type="Pfam" id="PF01258"/>
    </source>
</evidence>
<dbReference type="PANTHER" id="PTHR38777:SF1">
    <property type="entry name" value="DNAK SUPPRESSOR PROTEIN"/>
    <property type="match status" value="1"/>
</dbReference>
<feature type="zinc finger region" description="dksA C4-type" evidence="4">
    <location>
        <begin position="51"/>
        <end position="75"/>
    </location>
</feature>
<dbReference type="InterPro" id="IPR000962">
    <property type="entry name" value="Znf_DskA_TraR"/>
</dbReference>
<dbReference type="GO" id="GO:0008270">
    <property type="term" value="F:zinc ion binding"/>
    <property type="evidence" value="ECO:0007669"/>
    <property type="project" value="UniProtKB-KW"/>
</dbReference>
<evidence type="ECO:0000256" key="1">
    <source>
        <dbReference type="ARBA" id="ARBA00022723"/>
    </source>
</evidence>
<evidence type="ECO:0000256" key="3">
    <source>
        <dbReference type="ARBA" id="ARBA00022833"/>
    </source>
</evidence>
<evidence type="ECO:0000256" key="2">
    <source>
        <dbReference type="ARBA" id="ARBA00022771"/>
    </source>
</evidence>
<keyword evidence="3" id="KW-0862">Zinc</keyword>
<keyword evidence="2" id="KW-0863">Zinc-finger</keyword>
<dbReference type="Proteomes" id="UP000077787">
    <property type="component" value="Chromosome"/>
</dbReference>
<dbReference type="SUPFAM" id="SSF57716">
    <property type="entry name" value="Glucocorticoid receptor-like (DNA-binding domain)"/>
    <property type="match status" value="1"/>
</dbReference>
<proteinExistence type="predicted"/>
<dbReference type="GO" id="GO:1900378">
    <property type="term" value="P:positive regulation of secondary metabolite biosynthetic process"/>
    <property type="evidence" value="ECO:0007669"/>
    <property type="project" value="TreeGrafter"/>
</dbReference>
<protein>
    <submittedName>
        <fullName evidence="6">TraR/DksA family transcriptional regulator</fullName>
    </submittedName>
</protein>
<dbReference type="Gene3D" id="1.20.120.910">
    <property type="entry name" value="DksA, coiled-coil domain"/>
    <property type="match status" value="1"/>
</dbReference>
<dbReference type="OrthoDB" id="962301at2"/>
<evidence type="ECO:0000313" key="7">
    <source>
        <dbReference type="Proteomes" id="UP000077787"/>
    </source>
</evidence>
<dbReference type="Pfam" id="PF01258">
    <property type="entry name" value="zf-dskA_traR"/>
    <property type="match status" value="1"/>
</dbReference>
<dbReference type="PROSITE" id="PS51128">
    <property type="entry name" value="ZF_DKSA_2"/>
    <property type="match status" value="1"/>
</dbReference>
<organism evidence="6 7">
    <name type="scientific">Stutzerimonas stutzeri</name>
    <name type="common">Pseudomonas stutzeri</name>
    <dbReference type="NCBI Taxonomy" id="316"/>
    <lineage>
        <taxon>Bacteria</taxon>
        <taxon>Pseudomonadati</taxon>
        <taxon>Pseudomonadota</taxon>
        <taxon>Gammaproteobacteria</taxon>
        <taxon>Pseudomonadales</taxon>
        <taxon>Pseudomonadaceae</taxon>
        <taxon>Stutzerimonas</taxon>
    </lineage>
</organism>
<sequence length="85" mass="9271">MTDYMEMTEAFEQARTAPDVTDRATGLEEADRIGGVALVQARLQGQGAEFCADCDEPIPDARRLAAPWAVCCVECQSLREGLRHG</sequence>
<gene>
    <name evidence="6" type="ORF">PS273GM_13095</name>
</gene>
<evidence type="ECO:0000313" key="6">
    <source>
        <dbReference type="EMBL" id="ANF26011.1"/>
    </source>
</evidence>
<dbReference type="EMBL" id="CP015641">
    <property type="protein sequence ID" value="ANF26011.1"/>
    <property type="molecule type" value="Genomic_DNA"/>
</dbReference>
<dbReference type="PANTHER" id="PTHR38777">
    <property type="entry name" value="FELS-2 PROPHAGE PROTEIN"/>
    <property type="match status" value="1"/>
</dbReference>